<comment type="similarity">
    <text evidence="2 9">Belongs to the polyribonucleotide nucleotidyltransferase family.</text>
</comment>
<dbReference type="GO" id="GO:0000287">
    <property type="term" value="F:magnesium ion binding"/>
    <property type="evidence" value="ECO:0007669"/>
    <property type="project" value="UniProtKB-UniRule"/>
</dbReference>
<dbReference type="GO" id="GO:0005829">
    <property type="term" value="C:cytosol"/>
    <property type="evidence" value="ECO:0007669"/>
    <property type="project" value="TreeGrafter"/>
</dbReference>
<evidence type="ECO:0000259" key="10">
    <source>
        <dbReference type="PROSITE" id="PS50126"/>
    </source>
</evidence>
<dbReference type="SMART" id="SM00322">
    <property type="entry name" value="KH"/>
    <property type="match status" value="1"/>
</dbReference>
<dbReference type="CDD" id="cd04472">
    <property type="entry name" value="S1_PNPase"/>
    <property type="match status" value="1"/>
</dbReference>
<keyword evidence="6 9" id="KW-0479">Metal-binding</keyword>
<evidence type="ECO:0000256" key="5">
    <source>
        <dbReference type="ARBA" id="ARBA00022695"/>
    </source>
</evidence>
<dbReference type="CDD" id="cd11363">
    <property type="entry name" value="RNase_PH_PNPase_1"/>
    <property type="match status" value="1"/>
</dbReference>
<evidence type="ECO:0000256" key="9">
    <source>
        <dbReference type="HAMAP-Rule" id="MF_01595"/>
    </source>
</evidence>
<dbReference type="EMBL" id="JAFLCK010000017">
    <property type="protein sequence ID" value="MBN8661153.1"/>
    <property type="molecule type" value="Genomic_DNA"/>
</dbReference>
<comment type="subcellular location">
    <subcellularLocation>
        <location evidence="1 9">Cytoplasm</location>
    </subcellularLocation>
</comment>
<keyword evidence="3 9" id="KW-0963">Cytoplasm</keyword>
<dbReference type="PANTHER" id="PTHR11252:SF0">
    <property type="entry name" value="POLYRIBONUCLEOTIDE NUCLEOTIDYLTRANSFERASE 1, MITOCHONDRIAL"/>
    <property type="match status" value="1"/>
</dbReference>
<evidence type="ECO:0000256" key="8">
    <source>
        <dbReference type="ARBA" id="ARBA00022884"/>
    </source>
</evidence>
<dbReference type="SMART" id="SM00316">
    <property type="entry name" value="S1"/>
    <property type="match status" value="1"/>
</dbReference>
<feature type="binding site" evidence="9">
    <location>
        <position position="503"/>
    </location>
    <ligand>
        <name>Mg(2+)</name>
        <dbReference type="ChEBI" id="CHEBI:18420"/>
    </ligand>
</feature>
<dbReference type="FunFam" id="2.40.50.140:FF:000023">
    <property type="entry name" value="Polyribonucleotide nucleotidyltransferase"/>
    <property type="match status" value="1"/>
</dbReference>
<dbReference type="Gene3D" id="3.30.1370.10">
    <property type="entry name" value="K Homology domain, type 1"/>
    <property type="match status" value="1"/>
</dbReference>
<dbReference type="InterPro" id="IPR036612">
    <property type="entry name" value="KH_dom_type_1_sf"/>
</dbReference>
<dbReference type="InterPro" id="IPR015848">
    <property type="entry name" value="PNPase_PH_RNA-bd_bac/org-type"/>
</dbReference>
<dbReference type="FunFam" id="3.30.1370.10:FF:000001">
    <property type="entry name" value="Polyribonucleotide nucleotidyltransferase"/>
    <property type="match status" value="1"/>
</dbReference>
<evidence type="ECO:0000256" key="6">
    <source>
        <dbReference type="ARBA" id="ARBA00022723"/>
    </source>
</evidence>
<organism evidence="11 12">
    <name type="scientific">Candidatus Obscuribacter phosphatis</name>
    <dbReference type="NCBI Taxonomy" id="1906157"/>
    <lineage>
        <taxon>Bacteria</taxon>
        <taxon>Bacillati</taxon>
        <taxon>Candidatus Melainabacteria</taxon>
        <taxon>Candidatus Obscuribacterales</taxon>
        <taxon>Candidatus Obscuribacteraceae</taxon>
        <taxon>Candidatus Obscuribacter</taxon>
    </lineage>
</organism>
<evidence type="ECO:0000256" key="3">
    <source>
        <dbReference type="ARBA" id="ARBA00022490"/>
    </source>
</evidence>
<evidence type="ECO:0000313" key="11">
    <source>
        <dbReference type="EMBL" id="MBN8661153.1"/>
    </source>
</evidence>
<dbReference type="GO" id="GO:0006402">
    <property type="term" value="P:mRNA catabolic process"/>
    <property type="evidence" value="ECO:0007669"/>
    <property type="project" value="UniProtKB-UniRule"/>
</dbReference>
<dbReference type="SUPFAM" id="SSF50249">
    <property type="entry name" value="Nucleic acid-binding proteins"/>
    <property type="match status" value="1"/>
</dbReference>
<comment type="cofactor">
    <cofactor evidence="9">
        <name>Mg(2+)</name>
        <dbReference type="ChEBI" id="CHEBI:18420"/>
    </cofactor>
</comment>
<keyword evidence="7 9" id="KW-0460">Magnesium</keyword>
<dbReference type="FunFam" id="3.30.230.70:FF:000002">
    <property type="entry name" value="Polyribonucleotide nucleotidyltransferase"/>
    <property type="match status" value="1"/>
</dbReference>
<keyword evidence="4 9" id="KW-0808">Transferase</keyword>
<dbReference type="Gene3D" id="3.30.230.70">
    <property type="entry name" value="GHMP Kinase, N-terminal domain"/>
    <property type="match status" value="2"/>
</dbReference>
<dbReference type="InterPro" id="IPR036345">
    <property type="entry name" value="ExoRNase_PH_dom2_sf"/>
</dbReference>
<dbReference type="SUPFAM" id="SSF54211">
    <property type="entry name" value="Ribosomal protein S5 domain 2-like"/>
    <property type="match status" value="2"/>
</dbReference>
<dbReference type="SUPFAM" id="SSF55666">
    <property type="entry name" value="Ribonuclease PH domain 2-like"/>
    <property type="match status" value="2"/>
</dbReference>
<dbReference type="InterPro" id="IPR012162">
    <property type="entry name" value="PNPase"/>
</dbReference>
<dbReference type="PROSITE" id="PS50084">
    <property type="entry name" value="KH_TYPE_1"/>
    <property type="match status" value="1"/>
</dbReference>
<dbReference type="InterPro" id="IPR003029">
    <property type="entry name" value="S1_domain"/>
</dbReference>
<dbReference type="FunFam" id="3.30.230.70:FF:000001">
    <property type="entry name" value="Polyribonucleotide nucleotidyltransferase"/>
    <property type="match status" value="1"/>
</dbReference>
<dbReference type="PANTHER" id="PTHR11252">
    <property type="entry name" value="POLYRIBONUCLEOTIDE NUCLEOTIDYLTRANSFERASE"/>
    <property type="match status" value="1"/>
</dbReference>
<dbReference type="AlphaFoldDB" id="A0A8J7TNM5"/>
<comment type="caution">
    <text evidence="11">The sequence shown here is derived from an EMBL/GenBank/DDBJ whole genome shotgun (WGS) entry which is preliminary data.</text>
</comment>
<dbReference type="InterPro" id="IPR020568">
    <property type="entry name" value="Ribosomal_Su5_D2-typ_SF"/>
</dbReference>
<evidence type="ECO:0000256" key="1">
    <source>
        <dbReference type="ARBA" id="ARBA00004496"/>
    </source>
</evidence>
<dbReference type="Pfam" id="PF00575">
    <property type="entry name" value="S1"/>
    <property type="match status" value="1"/>
</dbReference>
<proteinExistence type="inferred from homology"/>
<dbReference type="InterPro" id="IPR027408">
    <property type="entry name" value="PNPase/RNase_PH_dom_sf"/>
</dbReference>
<dbReference type="EC" id="2.7.7.8" evidence="9"/>
<dbReference type="Pfam" id="PF01138">
    <property type="entry name" value="RNase_PH"/>
    <property type="match status" value="2"/>
</dbReference>
<sequence>MQVENCSVVRQTEIELDGKTIVVKTGRMAKQAHGAVEVYCGDTMVLVTCTESKNPREGIDYFPLLVDYEEKLYAVGRVPGSFGRREGKAPDKAILTSRLIDRPIRPLFKEGYRNDVQIVATCMSADQETPPDTLAMLGASFAIELAGLPFAGPVGAVRVSRVNGNLVGNPSYEQLEESDLDIVVAGTENSIMMVEAGCKLVSERDVLAAIDYGHQLIKKQIEAQRQLIKALGIEKKELAAPQPNQRLRQIIEEKATDKLKASMASVTDKVVRQTLVDEAKAAVDAAIAALAEDDELRSLSNGAIKEALEYYEAELMRFQVLDTGVRADGRRCDEIRPITVETSVLPRAHGTGLFTRGTTQVLSVATLGIGSDAQKLDSIDPQTEKRYMHHYNFPGFSVGEVKPMRGPGRREIGHGALAERAIIPALPTHEEFPYTIRVVSEVLESNGSTSMASTCGSSLALMDAGVPMKTTIGGIAMGLILEGDRFAILSDIQGLEDFLGDMDFKVTGSRDGITALQMDIKIEGISIEIMRVALDQARRGRIHIIDKMEAALPGPRKELSTWAPRILTVSIPQEDIGTVIGPGGKMIRRIIEETGATIDIEDDGTVRIGSVDSAGGEAARDWILRLVKKVTVGGVYVGKVTRIIPAGAFVEILPGKEGLVHISQLENRRVEKVEDVVSIGQKVIVKVKEIDEKNRVNLTMKAVSPEEREACEKNG</sequence>
<dbReference type="InterPro" id="IPR001247">
    <property type="entry name" value="ExoRNase_PH_dom1"/>
</dbReference>
<dbReference type="InterPro" id="IPR004088">
    <property type="entry name" value="KH_dom_type_1"/>
</dbReference>
<accession>A0A8J7TNM5</accession>
<comment type="catalytic activity">
    <reaction evidence="9">
        <text>RNA(n+1) + phosphate = RNA(n) + a ribonucleoside 5'-diphosphate</text>
        <dbReference type="Rhea" id="RHEA:22096"/>
        <dbReference type="Rhea" id="RHEA-COMP:14527"/>
        <dbReference type="Rhea" id="RHEA-COMP:17342"/>
        <dbReference type="ChEBI" id="CHEBI:43474"/>
        <dbReference type="ChEBI" id="CHEBI:57930"/>
        <dbReference type="ChEBI" id="CHEBI:140395"/>
        <dbReference type="EC" id="2.7.7.8"/>
    </reaction>
</comment>
<dbReference type="CDD" id="cd02393">
    <property type="entry name" value="KH-I_PNPase"/>
    <property type="match status" value="1"/>
</dbReference>
<reference evidence="11" key="1">
    <citation type="submission" date="2021-02" db="EMBL/GenBank/DDBJ databases">
        <title>Genome-Resolved Metagenomics of a Microbial Community Performing Photosynthetic Biological Nutrient Removal.</title>
        <authorList>
            <person name="Mcdaniel E.A."/>
        </authorList>
    </citation>
    <scope>NUCLEOTIDE SEQUENCE</scope>
    <source>
        <strain evidence="11">UWPOB_OBS1</strain>
    </source>
</reference>
<dbReference type="Proteomes" id="UP000664277">
    <property type="component" value="Unassembled WGS sequence"/>
</dbReference>
<dbReference type="SUPFAM" id="SSF46915">
    <property type="entry name" value="Polynucleotide phosphorylase/guanosine pentaphosphate synthase (PNPase/GPSI), domain 3"/>
    <property type="match status" value="1"/>
</dbReference>
<evidence type="ECO:0000256" key="7">
    <source>
        <dbReference type="ARBA" id="ARBA00022842"/>
    </source>
</evidence>
<dbReference type="PIRSF" id="PIRSF005499">
    <property type="entry name" value="PNPase"/>
    <property type="match status" value="1"/>
</dbReference>
<dbReference type="GO" id="GO:0003723">
    <property type="term" value="F:RNA binding"/>
    <property type="evidence" value="ECO:0007669"/>
    <property type="project" value="UniProtKB-UniRule"/>
</dbReference>
<dbReference type="Pfam" id="PF03725">
    <property type="entry name" value="RNase_PH_C"/>
    <property type="match status" value="1"/>
</dbReference>
<evidence type="ECO:0000256" key="4">
    <source>
        <dbReference type="ARBA" id="ARBA00022679"/>
    </source>
</evidence>
<dbReference type="GO" id="GO:0004654">
    <property type="term" value="F:polyribonucleotide nucleotidyltransferase activity"/>
    <property type="evidence" value="ECO:0007669"/>
    <property type="project" value="UniProtKB-UniRule"/>
</dbReference>
<dbReference type="HAMAP" id="MF_01595">
    <property type="entry name" value="PNPase"/>
    <property type="match status" value="1"/>
</dbReference>
<dbReference type="NCBIfam" id="NF008805">
    <property type="entry name" value="PRK11824.1"/>
    <property type="match status" value="1"/>
</dbReference>
<evidence type="ECO:0000313" key="12">
    <source>
        <dbReference type="Proteomes" id="UP000664277"/>
    </source>
</evidence>
<dbReference type="GO" id="GO:0006396">
    <property type="term" value="P:RNA processing"/>
    <property type="evidence" value="ECO:0007669"/>
    <property type="project" value="InterPro"/>
</dbReference>
<evidence type="ECO:0000256" key="2">
    <source>
        <dbReference type="ARBA" id="ARBA00007404"/>
    </source>
</evidence>
<protein>
    <recommendedName>
        <fullName evidence="9">Polyribonucleotide nucleotidyltransferase</fullName>
        <ecNumber evidence="9">2.7.7.8</ecNumber>
    </recommendedName>
    <alternativeName>
        <fullName evidence="9">Polynucleotide phosphorylase</fullName>
        <shortName evidence="9">PNPase</shortName>
    </alternativeName>
</protein>
<comment type="function">
    <text evidence="9">Involved in mRNA degradation. Catalyzes the phosphorolysis of single-stranded polyribonucleotides processively in the 3'- to 5'-direction.</text>
</comment>
<feature type="binding site" evidence="9">
    <location>
        <position position="497"/>
    </location>
    <ligand>
        <name>Mg(2+)</name>
        <dbReference type="ChEBI" id="CHEBI:18420"/>
    </ligand>
</feature>
<dbReference type="SUPFAM" id="SSF54791">
    <property type="entry name" value="Eukaryotic type KH-domain (KH-domain type I)"/>
    <property type="match status" value="1"/>
</dbReference>
<dbReference type="Pfam" id="PF03726">
    <property type="entry name" value="PNPase"/>
    <property type="match status" value="1"/>
</dbReference>
<feature type="domain" description="S1 motif" evidence="10">
    <location>
        <begin position="633"/>
        <end position="701"/>
    </location>
</feature>
<gene>
    <name evidence="9 11" type="primary">pnp</name>
    <name evidence="11" type="ORF">J0M35_12370</name>
</gene>
<dbReference type="Pfam" id="PF00013">
    <property type="entry name" value="KH_1"/>
    <property type="match status" value="1"/>
</dbReference>
<name>A0A8J7TNM5_9BACT</name>
<dbReference type="InterPro" id="IPR012340">
    <property type="entry name" value="NA-bd_OB-fold"/>
</dbReference>
<dbReference type="GO" id="GO:0000175">
    <property type="term" value="F:3'-5'-RNA exonuclease activity"/>
    <property type="evidence" value="ECO:0007669"/>
    <property type="project" value="TreeGrafter"/>
</dbReference>
<dbReference type="CDD" id="cd11364">
    <property type="entry name" value="RNase_PH_PNPase_2"/>
    <property type="match status" value="1"/>
</dbReference>
<dbReference type="InterPro" id="IPR015847">
    <property type="entry name" value="ExoRNase_PH_dom2"/>
</dbReference>
<keyword evidence="8 9" id="KW-0694">RNA-binding</keyword>
<dbReference type="InterPro" id="IPR004087">
    <property type="entry name" value="KH_dom"/>
</dbReference>
<dbReference type="NCBIfam" id="TIGR03591">
    <property type="entry name" value="polynuc_phos"/>
    <property type="match status" value="1"/>
</dbReference>
<dbReference type="PROSITE" id="PS50126">
    <property type="entry name" value="S1"/>
    <property type="match status" value="1"/>
</dbReference>
<dbReference type="InterPro" id="IPR036456">
    <property type="entry name" value="PNPase_PH_RNA-bd_sf"/>
</dbReference>
<dbReference type="Gene3D" id="2.40.50.140">
    <property type="entry name" value="Nucleic acid-binding proteins"/>
    <property type="match status" value="1"/>
</dbReference>
<keyword evidence="5 9" id="KW-0548">Nucleotidyltransferase</keyword>